<evidence type="ECO:0000313" key="5">
    <source>
        <dbReference type="Proteomes" id="UP000250266"/>
    </source>
</evidence>
<dbReference type="Pfam" id="PF25043">
    <property type="entry name" value="DUF7788"/>
    <property type="match status" value="1"/>
</dbReference>
<protein>
    <recommendedName>
        <fullName evidence="6">DUF2828 domain-containing protein</fullName>
    </recommendedName>
</protein>
<keyword evidence="5" id="KW-1185">Reference proteome</keyword>
<dbReference type="InterPro" id="IPR058580">
    <property type="entry name" value="DUF2828"/>
</dbReference>
<evidence type="ECO:0000313" key="4">
    <source>
        <dbReference type="EMBL" id="OCK81128.1"/>
    </source>
</evidence>
<proteinExistence type="predicted"/>
<dbReference type="InterPro" id="IPR056690">
    <property type="entry name" value="DUF7788"/>
</dbReference>
<feature type="region of interest" description="Disordered" evidence="1">
    <location>
        <begin position="74"/>
        <end position="102"/>
    </location>
</feature>
<dbReference type="EMBL" id="KV744933">
    <property type="protein sequence ID" value="OCK81128.1"/>
    <property type="molecule type" value="Genomic_DNA"/>
</dbReference>
<dbReference type="PANTHER" id="PTHR31373">
    <property type="entry name" value="OS06G0652100 PROTEIN"/>
    <property type="match status" value="1"/>
</dbReference>
<dbReference type="InterPro" id="IPR011205">
    <property type="entry name" value="UCP015417_vWA"/>
</dbReference>
<evidence type="ECO:0008006" key="6">
    <source>
        <dbReference type="Google" id="ProtNLM"/>
    </source>
</evidence>
<feature type="domain" description="DUF7788" evidence="3">
    <location>
        <begin position="560"/>
        <end position="811"/>
    </location>
</feature>
<gene>
    <name evidence="4" type="ORF">K432DRAFT_381623</name>
</gene>
<sequence>MASKEATGENPAHSIFSSSFPVYLPPCEALFLPDAEFQAYIKTLFASPNIKKPSGDDDAPPETAEYARIKQEVSEAMDMESTSTTSELNEPANHGDKTPSAKPAPFINALLQNATRHYTETKLTAENKMLTENADVAYRSTTSGLVDLFDELEEVVSAARLTELLDAAWKEDALATLKIIFNARSIHLGKSSRFAFYRSFAWLAQNHPLTLLANLQWLTRPVIEKVKKDRAKGPEWVKKEGQDDEDDDMVMVEASDDEKKDDTIPARPGKEHDVKFGVSHGYWKDLLNIVALAANDQLTIEGISNNQGFILRKKPVGVNKGREFDPEAAKKLRRKKKSEQHERVMQKFENDAFYRSLHLTVARLFASQLQEDRNLLSSENKSDLKRLSLAAKWAPTFGEFHDKHTFITSSIAEILYPQASEICPDVSSDNRELYLRHAREAYRRLTVSPLRKALAVVERDIAAQNFENIKYDRVPSLAMNRYTKLFIEKDFRHFSKYIELVSTGTARISGATLLPSTLVAKVPTIRPRGIRPKDLIAAKVLDGQWKTLVQRVRDSGTLQSSIAVCDVSGSMLEPRFADGTCPMDSAIGLSLLLAEIVEEPFGGAFITFSERPTVVQVGGAKDGRSFSEKVTSIKSAEWGTNTNFVAVFENLILPLAVEHNLKQEDMVKQVFVFSDMQFDTANDGTERWTTAFERVKKRFADAGYEMPKLVFWNLAGGRAGYGGYCTERGGDDTAPKPVTAEETGTALVSGYSQGQMKMFLENGQFGDGEDEDEEVVDEDMVNEGGDGDGMVEVRKAKKVKMDPLAIVKKAISHKAYSMLEVVD</sequence>
<evidence type="ECO:0000256" key="1">
    <source>
        <dbReference type="SAM" id="MobiDB-lite"/>
    </source>
</evidence>
<dbReference type="Pfam" id="PF11443">
    <property type="entry name" value="DUF2828"/>
    <property type="match status" value="1"/>
</dbReference>
<name>A0A8E2EC51_9PEZI</name>
<feature type="domain" description="DUF2828" evidence="2">
    <location>
        <begin position="131"/>
        <end position="558"/>
    </location>
</feature>
<dbReference type="InterPro" id="IPR036465">
    <property type="entry name" value="vWFA_dom_sf"/>
</dbReference>
<dbReference type="OrthoDB" id="1149618at2759"/>
<evidence type="ECO:0000259" key="2">
    <source>
        <dbReference type="Pfam" id="PF11443"/>
    </source>
</evidence>
<accession>A0A8E2EC51</accession>
<dbReference type="SUPFAM" id="SSF53300">
    <property type="entry name" value="vWA-like"/>
    <property type="match status" value="1"/>
</dbReference>
<organism evidence="4 5">
    <name type="scientific">Lepidopterella palustris CBS 459.81</name>
    <dbReference type="NCBI Taxonomy" id="1314670"/>
    <lineage>
        <taxon>Eukaryota</taxon>
        <taxon>Fungi</taxon>
        <taxon>Dikarya</taxon>
        <taxon>Ascomycota</taxon>
        <taxon>Pezizomycotina</taxon>
        <taxon>Dothideomycetes</taxon>
        <taxon>Pleosporomycetidae</taxon>
        <taxon>Mytilinidiales</taxon>
        <taxon>Argynnaceae</taxon>
        <taxon>Lepidopterella</taxon>
    </lineage>
</organism>
<dbReference type="PANTHER" id="PTHR31373:SF27">
    <property type="entry name" value="TROVE DOMAIN-CONTAINING PROTEIN"/>
    <property type="match status" value="1"/>
</dbReference>
<dbReference type="Proteomes" id="UP000250266">
    <property type="component" value="Unassembled WGS sequence"/>
</dbReference>
<evidence type="ECO:0000259" key="3">
    <source>
        <dbReference type="Pfam" id="PF25043"/>
    </source>
</evidence>
<reference evidence="4 5" key="1">
    <citation type="journal article" date="2016" name="Nat. Commun.">
        <title>Ectomycorrhizal ecology is imprinted in the genome of the dominant symbiotic fungus Cenococcum geophilum.</title>
        <authorList>
            <consortium name="DOE Joint Genome Institute"/>
            <person name="Peter M."/>
            <person name="Kohler A."/>
            <person name="Ohm R.A."/>
            <person name="Kuo A."/>
            <person name="Krutzmann J."/>
            <person name="Morin E."/>
            <person name="Arend M."/>
            <person name="Barry K.W."/>
            <person name="Binder M."/>
            <person name="Choi C."/>
            <person name="Clum A."/>
            <person name="Copeland A."/>
            <person name="Grisel N."/>
            <person name="Haridas S."/>
            <person name="Kipfer T."/>
            <person name="LaButti K."/>
            <person name="Lindquist E."/>
            <person name="Lipzen A."/>
            <person name="Maire R."/>
            <person name="Meier B."/>
            <person name="Mihaltcheva S."/>
            <person name="Molinier V."/>
            <person name="Murat C."/>
            <person name="Poggeler S."/>
            <person name="Quandt C.A."/>
            <person name="Sperisen C."/>
            <person name="Tritt A."/>
            <person name="Tisserant E."/>
            <person name="Crous P.W."/>
            <person name="Henrissat B."/>
            <person name="Nehls U."/>
            <person name="Egli S."/>
            <person name="Spatafora J.W."/>
            <person name="Grigoriev I.V."/>
            <person name="Martin F.M."/>
        </authorList>
    </citation>
    <scope>NUCLEOTIDE SEQUENCE [LARGE SCALE GENOMIC DNA]</scope>
    <source>
        <strain evidence="4 5">CBS 459.81</strain>
    </source>
</reference>
<dbReference type="AlphaFoldDB" id="A0A8E2EC51"/>